<dbReference type="VEuPathDB" id="FungiDB:ACJ73_02376"/>
<reference evidence="2 3" key="1">
    <citation type="submission" date="2015-08" db="EMBL/GenBank/DDBJ databases">
        <title>Emmonsia species relationships and genome sequence.</title>
        <authorList>
            <person name="Cuomo C.A."/>
            <person name="Schwartz I.S."/>
            <person name="Kenyon C."/>
            <person name="De Hoog G.S."/>
            <person name="Govender N.P."/>
            <person name="Botha A."/>
            <person name="Moreno L."/>
            <person name="De Vries M."/>
            <person name="Munoz J.F."/>
            <person name="Stielow J.B."/>
        </authorList>
    </citation>
    <scope>NUCLEOTIDE SEQUENCE [LARGE SCALE GENOMIC DNA]</scope>
    <source>
        <strain evidence="2 3">EI222</strain>
    </source>
</reference>
<sequence length="172" mass="19496">MVDVVIPRLRLPGRIEKEWLEAAYQWRLPFWDWAKNPKILDLMRKSRFQMSNGKEMGIYGLGTLKSPDFEDTLEIRVRNGHHYPISRSTNIGVHASGTGNVTLPAVVRPQHNTAHLSDGFRELATTARDAIMDSSNASKVTNDMNIEFIHNNIHYWVGGNGGHMSRILVATF</sequence>
<dbReference type="Gene3D" id="1.10.1280.10">
    <property type="entry name" value="Di-copper center containing domain from catechol oxidase"/>
    <property type="match status" value="1"/>
</dbReference>
<protein>
    <recommendedName>
        <fullName evidence="1">Tyrosinase copper-binding domain-containing protein</fullName>
    </recommendedName>
</protein>
<dbReference type="OrthoDB" id="1658288at2759"/>
<feature type="domain" description="Tyrosinase copper-binding" evidence="1">
    <location>
        <begin position="19"/>
        <end position="171"/>
    </location>
</feature>
<keyword evidence="3" id="KW-1185">Reference proteome</keyword>
<organism evidence="2 3">
    <name type="scientific">Blastomyces percursus</name>
    <dbReference type="NCBI Taxonomy" id="1658174"/>
    <lineage>
        <taxon>Eukaryota</taxon>
        <taxon>Fungi</taxon>
        <taxon>Dikarya</taxon>
        <taxon>Ascomycota</taxon>
        <taxon>Pezizomycotina</taxon>
        <taxon>Eurotiomycetes</taxon>
        <taxon>Eurotiomycetidae</taxon>
        <taxon>Onygenales</taxon>
        <taxon>Ajellomycetaceae</taxon>
        <taxon>Blastomyces</taxon>
    </lineage>
</organism>
<dbReference type="EMBL" id="LGTZ01000252">
    <property type="protein sequence ID" value="OJD26240.1"/>
    <property type="molecule type" value="Genomic_DNA"/>
</dbReference>
<dbReference type="Proteomes" id="UP000242791">
    <property type="component" value="Unassembled WGS sequence"/>
</dbReference>
<comment type="caution">
    <text evidence="2">The sequence shown here is derived from an EMBL/GenBank/DDBJ whole genome shotgun (WGS) entry which is preliminary data.</text>
</comment>
<dbReference type="STRING" id="1658174.A0A1J9QCR0"/>
<accession>A0A1J9QCR0</accession>
<dbReference type="InterPro" id="IPR008922">
    <property type="entry name" value="Di-copper_centre_dom_sf"/>
</dbReference>
<name>A0A1J9QCR0_9EURO</name>
<evidence type="ECO:0000313" key="3">
    <source>
        <dbReference type="Proteomes" id="UP000242791"/>
    </source>
</evidence>
<evidence type="ECO:0000259" key="1">
    <source>
        <dbReference type="Pfam" id="PF00264"/>
    </source>
</evidence>
<evidence type="ECO:0000313" key="2">
    <source>
        <dbReference type="EMBL" id="OJD26240.1"/>
    </source>
</evidence>
<gene>
    <name evidence="2" type="ORF">ACJ73_02376</name>
</gene>
<proteinExistence type="predicted"/>
<dbReference type="SUPFAM" id="SSF48056">
    <property type="entry name" value="Di-copper centre-containing domain"/>
    <property type="match status" value="1"/>
</dbReference>
<dbReference type="InterPro" id="IPR002227">
    <property type="entry name" value="Tyrosinase_Cu-bd"/>
</dbReference>
<dbReference type="Pfam" id="PF00264">
    <property type="entry name" value="Tyrosinase"/>
    <property type="match status" value="1"/>
</dbReference>
<dbReference type="GO" id="GO:0016491">
    <property type="term" value="F:oxidoreductase activity"/>
    <property type="evidence" value="ECO:0007669"/>
    <property type="project" value="InterPro"/>
</dbReference>
<dbReference type="AlphaFoldDB" id="A0A1J9QCR0"/>